<sequence length="782" mass="89561">MNPSACRAYLDQLAGRDRFFSVVDQQPQLEALLGELTAGFDKAIDQHLAELAAADEILARDLAEVSGHLRSSAELLGKAFEETLANEPPDGEALVRLARTIEARILWLYDRVRVRQERSLNQVRPQNRYWKQAVQSVTDALNQIMRNQPEELVLIRDRHQHSHLKGCSIWQIEGPGIVEKACSGKLRPIVRIVYSQLRMRLKRRYQILQPSLQDAVNRHRPVILHAEDRPAGDAYAQRHEQISRNCADMWRGLRFNLETAAEECSRLATEARKDDADHAALRKKLADTSQLVTETISRTEQQLATIAEPLQELSRQSLEDLRQECGKMLTLISKDLQRILGWKERLRLKRLRALRHLRRQCTQWRESLREPLQQAFLSMEFLWQGVRRLWPGGDVRNAKTEAVARSIADMPTPEAILKKAEKLPPVCRRLFTCGALKNREFMVGKNKDLDTLRELFQRWQEGLLCSIAVTGPDGSGKTSLVNCFQSELGNQVPVLRLNLEKRLTDEGPFLEWCQERFALPHAPSGLADVEKHLQTMPRSVIIVEELHHLVLRTVGGLEVGRAFLRLVLTSRHRLLWVATSRKYPWQRMKHLIDIDRYFTHQVQTQFNSQAEIRDALLLRLHTSGYPVGFLNGGNPAPKTNNPAGKDDQANLRDRFFSDLFSATRGNMQAALFYWLHYLEFDAQEQSLRVAPFDKLDYGALKNLERPQLYALAEILAHGGLSPREHAAIFGTAVMQSRMLLDYLTQMNLLQSARAAEDEPFYQLNPLFFAPTASLLETRNIIQ</sequence>
<dbReference type="InterPro" id="IPR027417">
    <property type="entry name" value="P-loop_NTPase"/>
</dbReference>
<evidence type="ECO:0000313" key="3">
    <source>
        <dbReference type="Proteomes" id="UP000182264"/>
    </source>
</evidence>
<dbReference type="SUPFAM" id="SSF52540">
    <property type="entry name" value="P-loop containing nucleoside triphosphate hydrolases"/>
    <property type="match status" value="1"/>
</dbReference>
<organism evidence="2 3">
    <name type="scientific">Syntrophotalea acetylenica</name>
    <name type="common">Pelobacter acetylenicus</name>
    <dbReference type="NCBI Taxonomy" id="29542"/>
    <lineage>
        <taxon>Bacteria</taxon>
        <taxon>Pseudomonadati</taxon>
        <taxon>Thermodesulfobacteriota</taxon>
        <taxon>Desulfuromonadia</taxon>
        <taxon>Desulfuromonadales</taxon>
        <taxon>Syntrophotaleaceae</taxon>
        <taxon>Syntrophotalea</taxon>
    </lineage>
</organism>
<gene>
    <name evidence="2" type="ORF">A7E75_04700</name>
</gene>
<dbReference type="Gene3D" id="3.40.50.300">
    <property type="entry name" value="P-loop containing nucleotide triphosphate hydrolases"/>
    <property type="match status" value="1"/>
</dbReference>
<dbReference type="InterPro" id="IPR003959">
    <property type="entry name" value="ATPase_AAA_core"/>
</dbReference>
<protein>
    <recommendedName>
        <fullName evidence="1">ATPase AAA-type core domain-containing protein</fullName>
    </recommendedName>
</protein>
<dbReference type="GO" id="GO:0005524">
    <property type="term" value="F:ATP binding"/>
    <property type="evidence" value="ECO:0007669"/>
    <property type="project" value="InterPro"/>
</dbReference>
<dbReference type="AlphaFoldDB" id="A0A1L3GEZ7"/>
<dbReference type="KEGG" id="pace:A6070_13345"/>
<name>A0A1L3GEZ7_SYNAC</name>
<evidence type="ECO:0000259" key="1">
    <source>
        <dbReference type="Pfam" id="PF00004"/>
    </source>
</evidence>
<dbReference type="OrthoDB" id="5386117at2"/>
<dbReference type="Pfam" id="PF00004">
    <property type="entry name" value="AAA"/>
    <property type="match status" value="1"/>
</dbReference>
<dbReference type="STRING" id="29542.A6070_13345"/>
<feature type="domain" description="ATPase AAA-type core" evidence="1">
    <location>
        <begin position="469"/>
        <end position="562"/>
    </location>
</feature>
<evidence type="ECO:0000313" key="2">
    <source>
        <dbReference type="EMBL" id="APG24409.1"/>
    </source>
</evidence>
<keyword evidence="3" id="KW-1185">Reference proteome</keyword>
<proteinExistence type="predicted"/>
<reference evidence="2 3" key="1">
    <citation type="journal article" date="2017" name="Genome Announc.">
        <title>Complete Genome Sequences of Two Acetylene-Fermenting Pelobacter acetylenicus Strains.</title>
        <authorList>
            <person name="Sutton J.M."/>
            <person name="Baesman S.M."/>
            <person name="Fierst J.L."/>
            <person name="Poret-Peterson A.T."/>
            <person name="Oremland R.S."/>
            <person name="Dunlap D.S."/>
            <person name="Akob D.M."/>
        </authorList>
    </citation>
    <scope>NUCLEOTIDE SEQUENCE [LARGE SCALE GENOMIC DNA]</scope>
    <source>
        <strain evidence="2 3">DSM 3247</strain>
    </source>
</reference>
<dbReference type="RefSeq" id="WP_072286249.1">
    <property type="nucleotide sequence ID" value="NZ_CP015455.1"/>
</dbReference>
<accession>A0A1L3GEZ7</accession>
<dbReference type="EMBL" id="CP015518">
    <property type="protein sequence ID" value="APG24409.1"/>
    <property type="molecule type" value="Genomic_DNA"/>
</dbReference>
<dbReference type="GO" id="GO:0016887">
    <property type="term" value="F:ATP hydrolysis activity"/>
    <property type="evidence" value="ECO:0007669"/>
    <property type="project" value="InterPro"/>
</dbReference>
<dbReference type="Proteomes" id="UP000182264">
    <property type="component" value="Chromosome"/>
</dbReference>